<keyword evidence="1" id="KW-0963">Cytoplasm</keyword>
<dbReference type="Gene3D" id="1.10.150.80">
    <property type="entry name" value="HRDC domain"/>
    <property type="match status" value="1"/>
</dbReference>
<dbReference type="SUPFAM" id="SSF47819">
    <property type="entry name" value="HRDC-like"/>
    <property type="match status" value="1"/>
</dbReference>
<dbReference type="GO" id="GO:0000166">
    <property type="term" value="F:nucleotide binding"/>
    <property type="evidence" value="ECO:0007669"/>
    <property type="project" value="InterPro"/>
</dbReference>
<protein>
    <recommendedName>
        <fullName evidence="1">DNA-directed RNA polymerase subunit Rpo4</fullName>
        <ecNumber evidence="1">2.7.7.6</ecNumber>
    </recommendedName>
    <alternativeName>
        <fullName evidence="1">DNA-directed RNA polymerase subunit F</fullName>
    </alternativeName>
</protein>
<accession>A0A2H4PY30</accession>
<dbReference type="PIRSF" id="PIRSF005053">
    <property type="entry name" value="RNA_pol_F_arch"/>
    <property type="match status" value="1"/>
</dbReference>
<dbReference type="NCBIfam" id="NF011550">
    <property type="entry name" value="PRK14981.1-1"/>
    <property type="match status" value="1"/>
</dbReference>
<dbReference type="InterPro" id="IPR005574">
    <property type="entry name" value="Rpb4/RPC9"/>
</dbReference>
<keyword evidence="3" id="KW-1185">Reference proteome</keyword>
<comment type="function">
    <text evidence="1">DNA-dependent RNA polymerase (RNAP) catalyzes the transcription of DNA into RNA using the four ribonucleoside triphosphates as substrates. This subunit is less well bound than the others.</text>
</comment>
<evidence type="ECO:0000313" key="3">
    <source>
        <dbReference type="Proteomes" id="UP000198888"/>
    </source>
</evidence>
<accession>A0A1H6T7K1</accession>
<dbReference type="RefSeq" id="WP_089671564.1">
    <property type="nucleotide sequence ID" value="NZ_CP024845.1"/>
</dbReference>
<dbReference type="Pfam" id="PF03874">
    <property type="entry name" value="RNA_pol_Rpb4"/>
    <property type="match status" value="1"/>
</dbReference>
<dbReference type="EMBL" id="FNYR01000006">
    <property type="protein sequence ID" value="SEI72260.1"/>
    <property type="molecule type" value="Genomic_DNA"/>
</dbReference>
<dbReference type="AlphaFoldDB" id="A0A1H6T7K1"/>
<dbReference type="EC" id="2.7.7.6" evidence="1"/>
<gene>
    <name evidence="1" type="primary">rpo4</name>
    <name evidence="1" type="synonym">rpoF</name>
    <name evidence="2" type="ORF">SAMN05444271_106114</name>
</gene>
<keyword evidence="1" id="KW-0804">Transcription</keyword>
<dbReference type="GO" id="GO:0003899">
    <property type="term" value="F:DNA-directed RNA polymerase activity"/>
    <property type="evidence" value="ECO:0007669"/>
    <property type="project" value="UniProtKB-UniRule"/>
</dbReference>
<dbReference type="InterPro" id="IPR010997">
    <property type="entry name" value="HRDC-like_sf"/>
</dbReference>
<proteinExistence type="inferred from homology"/>
<evidence type="ECO:0000256" key="1">
    <source>
        <dbReference type="HAMAP-Rule" id="MF_00864"/>
    </source>
</evidence>
<dbReference type="PANTHER" id="PTHR39646:SF1">
    <property type="entry name" value="DNA-DIRECTED RNA POLYMERASE SUBUNIT RPO4"/>
    <property type="match status" value="1"/>
</dbReference>
<keyword evidence="1" id="KW-0548">Nucleotidyltransferase</keyword>
<comment type="subcellular location">
    <subcellularLocation>
        <location evidence="1">Cytoplasm</location>
    </subcellularLocation>
</comment>
<dbReference type="OrthoDB" id="25158at2157"/>
<keyword evidence="1 2" id="KW-0240">DNA-directed RNA polymerase</keyword>
<comment type="catalytic activity">
    <reaction evidence="1">
        <text>RNA(n) + a ribonucleoside 5'-triphosphate = RNA(n+1) + diphosphate</text>
        <dbReference type="Rhea" id="RHEA:21248"/>
        <dbReference type="Rhea" id="RHEA-COMP:14527"/>
        <dbReference type="Rhea" id="RHEA-COMP:17342"/>
        <dbReference type="ChEBI" id="CHEBI:33019"/>
        <dbReference type="ChEBI" id="CHEBI:61557"/>
        <dbReference type="ChEBI" id="CHEBI:140395"/>
        <dbReference type="EC" id="2.7.7.6"/>
    </reaction>
</comment>
<keyword evidence="1" id="KW-0808">Transferase</keyword>
<dbReference type="STRING" id="1073996.SAMN05444271_106114"/>
<dbReference type="InterPro" id="IPR010924">
    <property type="entry name" value="Rpo4"/>
</dbReference>
<comment type="subunit">
    <text evidence="1">Part of the RNA polymerase complex. Forms a stalk with Rpo7 that extends from the main structure.</text>
</comment>
<dbReference type="HAMAP" id="MF_00864">
    <property type="entry name" value="RNApol_arch_Rpo4"/>
    <property type="match status" value="1"/>
</dbReference>
<dbReference type="GeneID" id="35001016"/>
<dbReference type="GO" id="GO:0000428">
    <property type="term" value="C:DNA-directed RNA polymerase complex"/>
    <property type="evidence" value="ECO:0007669"/>
    <property type="project" value="UniProtKB-KW"/>
</dbReference>
<dbReference type="Proteomes" id="UP000198888">
    <property type="component" value="Unassembled WGS sequence"/>
</dbReference>
<organism evidence="2 3">
    <name type="scientific">Halohasta litchfieldiae</name>
    <dbReference type="NCBI Taxonomy" id="1073996"/>
    <lineage>
        <taxon>Archaea</taxon>
        <taxon>Methanobacteriati</taxon>
        <taxon>Methanobacteriota</taxon>
        <taxon>Stenosarchaea group</taxon>
        <taxon>Halobacteria</taxon>
        <taxon>Halobacteriales</taxon>
        <taxon>Haloferacaceae</taxon>
        <taxon>Halohasta</taxon>
    </lineage>
</organism>
<dbReference type="KEGG" id="hae:halTADL_0184"/>
<dbReference type="GO" id="GO:0005737">
    <property type="term" value="C:cytoplasm"/>
    <property type="evidence" value="ECO:0007669"/>
    <property type="project" value="UniProtKB-SubCell"/>
</dbReference>
<reference evidence="2 3" key="1">
    <citation type="submission" date="2016-10" db="EMBL/GenBank/DDBJ databases">
        <authorList>
            <person name="de Groot N.N."/>
        </authorList>
    </citation>
    <scope>NUCLEOTIDE SEQUENCE [LARGE SCALE GENOMIC DNA]</scope>
    <source>
        <strain evidence="2 3">DSM 22187</strain>
    </source>
</reference>
<evidence type="ECO:0000313" key="2">
    <source>
        <dbReference type="EMBL" id="SEI72260.1"/>
    </source>
</evidence>
<dbReference type="Gene3D" id="6.10.140.10">
    <property type="match status" value="1"/>
</dbReference>
<sequence>MTIFKEKVDEEYITISEVKPLLGEVEAERAADEDRELRYELARAIEHVNRYAVLDPEEARELVDQLIELDKVNEKTAHKIVDILPQDRTELRSIYAKERFALDGDELDEILNLVSKYV</sequence>
<comment type="similarity">
    <text evidence="1">Belongs to the eukaryotic RPB4 RNA polymerase subunit family.</text>
</comment>
<name>A0A1H6T7K1_9EURY</name>
<dbReference type="InterPro" id="IPR044876">
    <property type="entry name" value="HRDC_dom_sf"/>
</dbReference>
<dbReference type="PANTHER" id="PTHR39646">
    <property type="entry name" value="RNA POLYMERASE RPB4"/>
    <property type="match status" value="1"/>
</dbReference>
<dbReference type="GO" id="GO:0006352">
    <property type="term" value="P:DNA-templated transcription initiation"/>
    <property type="evidence" value="ECO:0007669"/>
    <property type="project" value="InterPro"/>
</dbReference>